<reference evidence="2" key="1">
    <citation type="journal article" date="2020" name="Ecol. Evol.">
        <title>Genome structure and content of the rice root-knot nematode (Meloidogyne graminicola).</title>
        <authorList>
            <person name="Phan N.T."/>
            <person name="Danchin E.G.J."/>
            <person name="Klopp C."/>
            <person name="Perfus-Barbeoch L."/>
            <person name="Kozlowski D.K."/>
            <person name="Koutsovoulos G.D."/>
            <person name="Lopez-Roques C."/>
            <person name="Bouchez O."/>
            <person name="Zahm M."/>
            <person name="Besnard G."/>
            <person name="Bellafiore S."/>
        </authorList>
    </citation>
    <scope>NUCLEOTIDE SEQUENCE</scope>
    <source>
        <strain evidence="2">VN-18</strain>
    </source>
</reference>
<organism evidence="2 3">
    <name type="scientific">Meloidogyne graminicola</name>
    <dbReference type="NCBI Taxonomy" id="189291"/>
    <lineage>
        <taxon>Eukaryota</taxon>
        <taxon>Metazoa</taxon>
        <taxon>Ecdysozoa</taxon>
        <taxon>Nematoda</taxon>
        <taxon>Chromadorea</taxon>
        <taxon>Rhabditida</taxon>
        <taxon>Tylenchina</taxon>
        <taxon>Tylenchomorpha</taxon>
        <taxon>Tylenchoidea</taxon>
        <taxon>Meloidogynidae</taxon>
        <taxon>Meloidogyninae</taxon>
        <taxon>Meloidogyne</taxon>
    </lineage>
</organism>
<gene>
    <name evidence="2" type="ORF">Mgra_00008209</name>
</gene>
<proteinExistence type="predicted"/>
<evidence type="ECO:0000313" key="2">
    <source>
        <dbReference type="EMBL" id="KAF7632359.1"/>
    </source>
</evidence>
<dbReference type="AlphaFoldDB" id="A0A8S9ZGH9"/>
<keyword evidence="1" id="KW-0732">Signal</keyword>
<name>A0A8S9ZGH9_9BILA</name>
<comment type="caution">
    <text evidence="2">The sequence shown here is derived from an EMBL/GenBank/DDBJ whole genome shotgun (WGS) entry which is preliminary data.</text>
</comment>
<evidence type="ECO:0000313" key="3">
    <source>
        <dbReference type="Proteomes" id="UP000605970"/>
    </source>
</evidence>
<feature type="signal peptide" evidence="1">
    <location>
        <begin position="1"/>
        <end position="24"/>
    </location>
</feature>
<sequence length="61" mass="7253">MCTCSSSCSFSLLLLQSLWRMCTTTPTSSSCSSLWRRVWRRMLFSSCANYCKLSRLWLWLW</sequence>
<feature type="chain" id="PRO_5035770573" description="Secreted protein" evidence="1">
    <location>
        <begin position="25"/>
        <end position="61"/>
    </location>
</feature>
<evidence type="ECO:0000256" key="1">
    <source>
        <dbReference type="SAM" id="SignalP"/>
    </source>
</evidence>
<accession>A0A8S9ZGH9</accession>
<protein>
    <recommendedName>
        <fullName evidence="4">Secreted protein</fullName>
    </recommendedName>
</protein>
<dbReference type="Proteomes" id="UP000605970">
    <property type="component" value="Unassembled WGS sequence"/>
</dbReference>
<keyword evidence="3" id="KW-1185">Reference proteome</keyword>
<dbReference type="EMBL" id="JABEBT010000104">
    <property type="protein sequence ID" value="KAF7632359.1"/>
    <property type="molecule type" value="Genomic_DNA"/>
</dbReference>
<evidence type="ECO:0008006" key="4">
    <source>
        <dbReference type="Google" id="ProtNLM"/>
    </source>
</evidence>